<evidence type="ECO:0000256" key="3">
    <source>
        <dbReference type="ARBA" id="ARBA00022989"/>
    </source>
</evidence>
<comment type="subcellular location">
    <subcellularLocation>
        <location evidence="1">Membrane</location>
        <topology evidence="1">Multi-pass membrane protein</topology>
    </subcellularLocation>
</comment>
<feature type="transmembrane region" description="Helical" evidence="5">
    <location>
        <begin position="71"/>
        <end position="89"/>
    </location>
</feature>
<accession>A0A7X4GM62</accession>
<evidence type="ECO:0000259" key="6">
    <source>
        <dbReference type="Pfam" id="PF04932"/>
    </source>
</evidence>
<evidence type="ECO:0000256" key="1">
    <source>
        <dbReference type="ARBA" id="ARBA00004141"/>
    </source>
</evidence>
<feature type="transmembrane region" description="Helical" evidence="5">
    <location>
        <begin position="161"/>
        <end position="180"/>
    </location>
</feature>
<comment type="caution">
    <text evidence="7">The sequence shown here is derived from an EMBL/GenBank/DDBJ whole genome shotgun (WGS) entry which is preliminary data.</text>
</comment>
<feature type="transmembrane region" description="Helical" evidence="5">
    <location>
        <begin position="391"/>
        <end position="409"/>
    </location>
</feature>
<evidence type="ECO:0000256" key="5">
    <source>
        <dbReference type="SAM" id="Phobius"/>
    </source>
</evidence>
<protein>
    <recommendedName>
        <fullName evidence="6">O-antigen ligase-related domain-containing protein</fullName>
    </recommendedName>
</protein>
<gene>
    <name evidence="7" type="ORF">GR702_21265</name>
</gene>
<dbReference type="PANTHER" id="PTHR37422">
    <property type="entry name" value="TEICHURONIC ACID BIOSYNTHESIS PROTEIN TUAE"/>
    <property type="match status" value="1"/>
</dbReference>
<sequence>MSTALAIATRPSVLREVASRQSVQDGTFAALLVASRIPANLGTLGGLLFLVLAALYAALRIEQCRDAMARCWLQLCYPAFALLSTLWAVYPAVTLRASIQMSLTAMIGLLLSQAARPRAVLAGLFVAYAGYTAISLAAGNIRPDGNDGAMALYGLGGEAKNFFAETSATATLLAMVIANVCVERRAVAVGMLSIALAAACALATVRAHSAGAVASLLLSAGLLGVLLVLRRRSPAAKLAFTGALVGLLLLSALLFQPLLAMVQEMSGKDAGLTGRGYLWYRAQFIIAQRPLLGVGYFGFWNPANADAIGFWRYFDVRQEGTAFSFHNSYIQTIVETGYFGVGIMVATWIAGVLALLRRFVLTPSLATCFWLAFLALQFSKTPVELVRPGTLTAPTVMLFAALGFGWFPITRLSVGRRSPC</sequence>
<feature type="domain" description="O-antigen ligase-related" evidence="6">
    <location>
        <begin position="196"/>
        <end position="343"/>
    </location>
</feature>
<dbReference type="RefSeq" id="WP_160987539.1">
    <property type="nucleotide sequence ID" value="NZ_WVTD01000038.1"/>
</dbReference>
<feature type="transmembrane region" description="Helical" evidence="5">
    <location>
        <begin position="187"/>
        <end position="205"/>
    </location>
</feature>
<feature type="transmembrane region" description="Helical" evidence="5">
    <location>
        <begin position="41"/>
        <end position="59"/>
    </location>
</feature>
<keyword evidence="8" id="KW-1185">Reference proteome</keyword>
<feature type="transmembrane region" description="Helical" evidence="5">
    <location>
        <begin position="238"/>
        <end position="259"/>
    </location>
</feature>
<keyword evidence="4 5" id="KW-0472">Membrane</keyword>
<proteinExistence type="predicted"/>
<dbReference type="InterPro" id="IPR051533">
    <property type="entry name" value="WaaL-like"/>
</dbReference>
<dbReference type="PANTHER" id="PTHR37422:SF17">
    <property type="entry name" value="O-ANTIGEN LIGASE"/>
    <property type="match status" value="1"/>
</dbReference>
<dbReference type="Proteomes" id="UP000465810">
    <property type="component" value="Unassembled WGS sequence"/>
</dbReference>
<name>A0A7X4GM62_9SPHN</name>
<feature type="transmembrane region" description="Helical" evidence="5">
    <location>
        <begin position="337"/>
        <end position="356"/>
    </location>
</feature>
<dbReference type="GO" id="GO:0016020">
    <property type="term" value="C:membrane"/>
    <property type="evidence" value="ECO:0007669"/>
    <property type="project" value="UniProtKB-SubCell"/>
</dbReference>
<organism evidence="7 8">
    <name type="scientific">Novosphingobium silvae</name>
    <dbReference type="NCBI Taxonomy" id="2692619"/>
    <lineage>
        <taxon>Bacteria</taxon>
        <taxon>Pseudomonadati</taxon>
        <taxon>Pseudomonadota</taxon>
        <taxon>Alphaproteobacteria</taxon>
        <taxon>Sphingomonadales</taxon>
        <taxon>Sphingomonadaceae</taxon>
        <taxon>Novosphingobium</taxon>
    </lineage>
</organism>
<feature type="transmembrane region" description="Helical" evidence="5">
    <location>
        <begin position="119"/>
        <end position="141"/>
    </location>
</feature>
<keyword evidence="3 5" id="KW-1133">Transmembrane helix</keyword>
<feature type="transmembrane region" description="Helical" evidence="5">
    <location>
        <begin position="211"/>
        <end position="229"/>
    </location>
</feature>
<dbReference type="InterPro" id="IPR007016">
    <property type="entry name" value="O-antigen_ligase-rel_domated"/>
</dbReference>
<dbReference type="Pfam" id="PF04932">
    <property type="entry name" value="Wzy_C"/>
    <property type="match status" value="1"/>
</dbReference>
<reference evidence="7 8" key="1">
    <citation type="submission" date="2019-12" db="EMBL/GenBank/DDBJ databases">
        <authorList>
            <person name="Feng G."/>
            <person name="Zhu H."/>
        </authorList>
    </citation>
    <scope>NUCLEOTIDE SEQUENCE [LARGE SCALE GENOMIC DNA]</scope>
    <source>
        <strain evidence="7 8">FGD1</strain>
    </source>
</reference>
<evidence type="ECO:0000313" key="8">
    <source>
        <dbReference type="Proteomes" id="UP000465810"/>
    </source>
</evidence>
<dbReference type="AlphaFoldDB" id="A0A7X4GM62"/>
<feature type="transmembrane region" description="Helical" evidence="5">
    <location>
        <begin position="95"/>
        <end position="112"/>
    </location>
</feature>
<evidence type="ECO:0000256" key="2">
    <source>
        <dbReference type="ARBA" id="ARBA00022692"/>
    </source>
</evidence>
<feature type="transmembrane region" description="Helical" evidence="5">
    <location>
        <begin position="361"/>
        <end position="379"/>
    </location>
</feature>
<evidence type="ECO:0000256" key="4">
    <source>
        <dbReference type="ARBA" id="ARBA00023136"/>
    </source>
</evidence>
<evidence type="ECO:0000313" key="7">
    <source>
        <dbReference type="EMBL" id="MYM00278.1"/>
    </source>
</evidence>
<dbReference type="EMBL" id="WVTD01000038">
    <property type="protein sequence ID" value="MYM00278.1"/>
    <property type="molecule type" value="Genomic_DNA"/>
</dbReference>
<keyword evidence="2 5" id="KW-0812">Transmembrane</keyword>